<name>A0A3M2HKL5_9GAMM</name>
<dbReference type="InterPro" id="IPR038444">
    <property type="entry name" value="DUF465_sf"/>
</dbReference>
<organism evidence="1 2">
    <name type="scientific">Solilutibacter pythonis</name>
    <dbReference type="NCBI Taxonomy" id="2483112"/>
    <lineage>
        <taxon>Bacteria</taxon>
        <taxon>Pseudomonadati</taxon>
        <taxon>Pseudomonadota</taxon>
        <taxon>Gammaproteobacteria</taxon>
        <taxon>Lysobacterales</taxon>
        <taxon>Lysobacteraceae</taxon>
        <taxon>Solilutibacter</taxon>
    </lineage>
</organism>
<evidence type="ECO:0000313" key="1">
    <source>
        <dbReference type="EMBL" id="RMH87919.1"/>
    </source>
</evidence>
<accession>A0A3M2HKL5</accession>
<dbReference type="RefSeq" id="WP_122102453.1">
    <property type="nucleotide sequence ID" value="NZ_RFLY01000022.1"/>
</dbReference>
<protein>
    <submittedName>
        <fullName evidence="1">DUF465 domain-containing protein</fullName>
    </submittedName>
</protein>
<sequence length="68" mass="7969">MHERAPTEVTHRLAKLRQEHRALDSAIIRLQANIHADELVLKRMKKRKLQLKDWIARLESALIPDQPA</sequence>
<gene>
    <name evidence="1" type="ORF">EBB59_12325</name>
</gene>
<comment type="caution">
    <text evidence="1">The sequence shown here is derived from an EMBL/GenBank/DDBJ whole genome shotgun (WGS) entry which is preliminary data.</text>
</comment>
<evidence type="ECO:0000313" key="2">
    <source>
        <dbReference type="Proteomes" id="UP000275012"/>
    </source>
</evidence>
<dbReference type="EMBL" id="RFLY01000022">
    <property type="protein sequence ID" value="RMH87919.1"/>
    <property type="molecule type" value="Genomic_DNA"/>
</dbReference>
<dbReference type="OrthoDB" id="5787087at2"/>
<dbReference type="InterPro" id="IPR007420">
    <property type="entry name" value="DUF465"/>
</dbReference>
<dbReference type="Proteomes" id="UP000275012">
    <property type="component" value="Unassembled WGS sequence"/>
</dbReference>
<keyword evidence="2" id="KW-1185">Reference proteome</keyword>
<proteinExistence type="predicted"/>
<dbReference type="Gene3D" id="6.10.280.50">
    <property type="match status" value="1"/>
</dbReference>
<reference evidence="1 2" key="1">
    <citation type="submission" date="2018-10" db="EMBL/GenBank/DDBJ databases">
        <title>Proposal of Lysobacter pythonis sp. nov. isolated from royal pythons (Python regius).</title>
        <authorList>
            <person name="Hans-Juergen B."/>
            <person name="Huptas C."/>
            <person name="Sandra B."/>
            <person name="Igor L."/>
            <person name="Joachim S."/>
            <person name="Siegfried S."/>
            <person name="Mareike W."/>
            <person name="Peter K."/>
        </authorList>
    </citation>
    <scope>NUCLEOTIDE SEQUENCE [LARGE SCALE GENOMIC DNA]</scope>
    <source>
        <strain evidence="1 2">4284/11</strain>
    </source>
</reference>
<dbReference type="AlphaFoldDB" id="A0A3M2HKL5"/>
<dbReference type="Pfam" id="PF04325">
    <property type="entry name" value="DUF465"/>
    <property type="match status" value="1"/>
</dbReference>